<dbReference type="InterPro" id="IPR011009">
    <property type="entry name" value="Kinase-like_dom_sf"/>
</dbReference>
<dbReference type="InterPro" id="IPR051681">
    <property type="entry name" value="Ser/Thr_Kinases-Pseudokinases"/>
</dbReference>
<dbReference type="STRING" id="1094619.G4ZZA2"/>
<protein>
    <recommendedName>
        <fullName evidence="1">Protein kinase domain-containing protein</fullName>
    </recommendedName>
</protein>
<dbReference type="SUPFAM" id="SSF56112">
    <property type="entry name" value="Protein kinase-like (PK-like)"/>
    <property type="match status" value="1"/>
</dbReference>
<evidence type="ECO:0000259" key="1">
    <source>
        <dbReference type="PROSITE" id="PS50011"/>
    </source>
</evidence>
<gene>
    <name evidence="2" type="ORF">PHYSODRAFT_520035</name>
</gene>
<dbReference type="AlphaFoldDB" id="G4ZZA2"/>
<proteinExistence type="predicted"/>
<name>G4ZZA2_PHYSP</name>
<dbReference type="InterPro" id="IPR001245">
    <property type="entry name" value="Ser-Thr/Tyr_kinase_cat_dom"/>
</dbReference>
<organism evidence="2 3">
    <name type="scientific">Phytophthora sojae (strain P6497)</name>
    <name type="common">Soybean stem and root rot agent</name>
    <name type="synonym">Phytophthora megasperma f. sp. glycines</name>
    <dbReference type="NCBI Taxonomy" id="1094619"/>
    <lineage>
        <taxon>Eukaryota</taxon>
        <taxon>Sar</taxon>
        <taxon>Stramenopiles</taxon>
        <taxon>Oomycota</taxon>
        <taxon>Peronosporomycetes</taxon>
        <taxon>Peronosporales</taxon>
        <taxon>Peronosporaceae</taxon>
        <taxon>Phytophthora</taxon>
    </lineage>
</organism>
<dbReference type="GO" id="GO:0004674">
    <property type="term" value="F:protein serine/threonine kinase activity"/>
    <property type="evidence" value="ECO:0007669"/>
    <property type="project" value="TreeGrafter"/>
</dbReference>
<dbReference type="GeneID" id="20660245"/>
<dbReference type="RefSeq" id="XP_009533869.1">
    <property type="nucleotide sequence ID" value="XM_009535574.1"/>
</dbReference>
<dbReference type="KEGG" id="psoj:PHYSODRAFT_520035"/>
<dbReference type="InterPro" id="IPR000719">
    <property type="entry name" value="Prot_kinase_dom"/>
</dbReference>
<dbReference type="InterPro" id="IPR008271">
    <property type="entry name" value="Ser/Thr_kinase_AS"/>
</dbReference>
<evidence type="ECO:0000313" key="3">
    <source>
        <dbReference type="Proteomes" id="UP000002640"/>
    </source>
</evidence>
<dbReference type="PROSITE" id="PS00108">
    <property type="entry name" value="PROTEIN_KINASE_ST"/>
    <property type="match status" value="1"/>
</dbReference>
<keyword evidence="3" id="KW-1185">Reference proteome</keyword>
<dbReference type="EMBL" id="JH159158">
    <property type="protein sequence ID" value="EGZ11124.1"/>
    <property type="molecule type" value="Genomic_DNA"/>
</dbReference>
<feature type="domain" description="Protein kinase" evidence="1">
    <location>
        <begin position="157"/>
        <end position="325"/>
    </location>
</feature>
<sequence>MSWSNPVTANTYDEAMLVLDTIQIAVEEQNACSNPIQRLSSSCASDVSVDFLQRQVEYLMNLVEAPIEVRNEMKKRWAELRKRQLGVFVSEVNNTLTLLHPTETEDLLTLLHRELQNTNYSDTQQQIIRKAYDEACSMRPGSIIESLPEWFIGWYELEDDVVFARGGYGEVSRAKWLGSDVIVKRVIMAAELRDAQRRMFQHEVDLWFGLNHPHVVKLFGGCHIGTPFFVCEEAHNGSLDKYLITNPSEVWQKLYEAALGLEYLHARGIVHRDLKCDNILVSSDGKAKLTDFGLSASVTAMTQGKRSGAVRWVAPECLAGQKGSY</sequence>
<reference evidence="2 3" key="1">
    <citation type="journal article" date="2006" name="Science">
        <title>Phytophthora genome sequences uncover evolutionary origins and mechanisms of pathogenesis.</title>
        <authorList>
            <person name="Tyler B.M."/>
            <person name="Tripathy S."/>
            <person name="Zhang X."/>
            <person name="Dehal P."/>
            <person name="Jiang R.H."/>
            <person name="Aerts A."/>
            <person name="Arredondo F.D."/>
            <person name="Baxter L."/>
            <person name="Bensasson D."/>
            <person name="Beynon J.L."/>
            <person name="Chapman J."/>
            <person name="Damasceno C.M."/>
            <person name="Dorrance A.E."/>
            <person name="Dou D."/>
            <person name="Dickerman A.W."/>
            <person name="Dubchak I.L."/>
            <person name="Garbelotto M."/>
            <person name="Gijzen M."/>
            <person name="Gordon S.G."/>
            <person name="Govers F."/>
            <person name="Grunwald N.J."/>
            <person name="Huang W."/>
            <person name="Ivors K.L."/>
            <person name="Jones R.W."/>
            <person name="Kamoun S."/>
            <person name="Krampis K."/>
            <person name="Lamour K.H."/>
            <person name="Lee M.K."/>
            <person name="McDonald W.H."/>
            <person name="Medina M."/>
            <person name="Meijer H.J."/>
            <person name="Nordberg E.K."/>
            <person name="Maclean D.J."/>
            <person name="Ospina-Giraldo M.D."/>
            <person name="Morris P.F."/>
            <person name="Phuntumart V."/>
            <person name="Putnam N.H."/>
            <person name="Rash S."/>
            <person name="Rose J.K."/>
            <person name="Sakihama Y."/>
            <person name="Salamov A.A."/>
            <person name="Savidor A."/>
            <person name="Scheuring C.F."/>
            <person name="Smith B.M."/>
            <person name="Sobral B.W."/>
            <person name="Terry A."/>
            <person name="Torto-Alalibo T.A."/>
            <person name="Win J."/>
            <person name="Xu Z."/>
            <person name="Zhang H."/>
            <person name="Grigoriev I.V."/>
            <person name="Rokhsar D.S."/>
            <person name="Boore J.L."/>
        </authorList>
    </citation>
    <scope>NUCLEOTIDE SEQUENCE [LARGE SCALE GENOMIC DNA]</scope>
    <source>
        <strain evidence="2 3">P6497</strain>
    </source>
</reference>
<dbReference type="Pfam" id="PF07714">
    <property type="entry name" value="PK_Tyr_Ser-Thr"/>
    <property type="match status" value="1"/>
</dbReference>
<dbReference type="Proteomes" id="UP000002640">
    <property type="component" value="Unassembled WGS sequence"/>
</dbReference>
<evidence type="ECO:0000313" key="2">
    <source>
        <dbReference type="EMBL" id="EGZ11124.1"/>
    </source>
</evidence>
<feature type="non-terminal residue" evidence="2">
    <location>
        <position position="325"/>
    </location>
</feature>
<dbReference type="PANTHER" id="PTHR44329:SF214">
    <property type="entry name" value="PROTEIN KINASE DOMAIN-CONTAINING PROTEIN"/>
    <property type="match status" value="1"/>
</dbReference>
<dbReference type="PANTHER" id="PTHR44329">
    <property type="entry name" value="SERINE/THREONINE-PROTEIN KINASE TNNI3K-RELATED"/>
    <property type="match status" value="1"/>
</dbReference>
<dbReference type="OMA" id="THHGSTI"/>
<dbReference type="GO" id="GO:0005524">
    <property type="term" value="F:ATP binding"/>
    <property type="evidence" value="ECO:0007669"/>
    <property type="project" value="InterPro"/>
</dbReference>
<dbReference type="Gene3D" id="1.10.510.10">
    <property type="entry name" value="Transferase(Phosphotransferase) domain 1"/>
    <property type="match status" value="1"/>
</dbReference>
<dbReference type="InParanoid" id="G4ZZA2"/>
<dbReference type="SMART" id="SM00220">
    <property type="entry name" value="S_TKc"/>
    <property type="match status" value="1"/>
</dbReference>
<dbReference type="SMR" id="G4ZZA2"/>
<dbReference type="PROSITE" id="PS50011">
    <property type="entry name" value="PROTEIN_KINASE_DOM"/>
    <property type="match status" value="1"/>
</dbReference>
<accession>G4ZZA2</accession>